<feature type="chain" id="PRO_5047214440" evidence="1">
    <location>
        <begin position="25"/>
        <end position="232"/>
    </location>
</feature>
<dbReference type="EMBL" id="JAGQDC010000002">
    <property type="protein sequence ID" value="MCL1027982.1"/>
    <property type="molecule type" value="Genomic_DNA"/>
</dbReference>
<keyword evidence="1" id="KW-0732">Signal</keyword>
<dbReference type="RefSeq" id="WP_248944291.1">
    <property type="nucleotide sequence ID" value="NZ_CBCSGY010000007.1"/>
</dbReference>
<sequence length="232" mass="24646">MKVFKMTVLSFALVASAGSLSAMAAETAQITVKGAVIPAACSISVDGSADFGNLADSAQPRQAKNHMAYHLGYKLISFNIQCDSTVKAALYAQADNLPTAQSPFGVTNYISEIKKTIRTDNGQIASLGLLDDQDMGYFITMLASATLDGESAELMFSKDNGVHWNAVTELDDHVLYQDGSVLHSWGSGITPQEATNISGVIKISAAIDPKVVDELKDAVNFNTGTTLSLQYL</sequence>
<accession>A0ABT0K878</accession>
<organism evidence="2 3">
    <name type="scientific">Serratia silvae</name>
    <dbReference type="NCBI Taxonomy" id="2824122"/>
    <lineage>
        <taxon>Bacteria</taxon>
        <taxon>Pseudomonadati</taxon>
        <taxon>Pseudomonadota</taxon>
        <taxon>Gammaproteobacteria</taxon>
        <taxon>Enterobacterales</taxon>
        <taxon>Yersiniaceae</taxon>
        <taxon>Serratia</taxon>
    </lineage>
</organism>
<dbReference type="InterPro" id="IPR010546">
    <property type="entry name" value="DUF1120"/>
</dbReference>
<reference evidence="2" key="1">
    <citation type="submission" date="2021-04" db="EMBL/GenBank/DDBJ databases">
        <title>Genome sequence of Serratia sp. arafor3.</title>
        <authorList>
            <person name="Besaury L."/>
        </authorList>
    </citation>
    <scope>NUCLEOTIDE SEQUENCE</scope>
    <source>
        <strain evidence="2">Arafor3</strain>
    </source>
</reference>
<evidence type="ECO:0000256" key="1">
    <source>
        <dbReference type="SAM" id="SignalP"/>
    </source>
</evidence>
<feature type="signal peptide" evidence="1">
    <location>
        <begin position="1"/>
        <end position="24"/>
    </location>
</feature>
<keyword evidence="3" id="KW-1185">Reference proteome</keyword>
<dbReference type="Proteomes" id="UP001165275">
    <property type="component" value="Unassembled WGS sequence"/>
</dbReference>
<protein>
    <submittedName>
        <fullName evidence="2">DUF1120 domain-containing protein</fullName>
    </submittedName>
</protein>
<dbReference type="Pfam" id="PF06551">
    <property type="entry name" value="DUF1120"/>
    <property type="match status" value="1"/>
</dbReference>
<evidence type="ECO:0000313" key="2">
    <source>
        <dbReference type="EMBL" id="MCL1027982.1"/>
    </source>
</evidence>
<evidence type="ECO:0000313" key="3">
    <source>
        <dbReference type="Proteomes" id="UP001165275"/>
    </source>
</evidence>
<name>A0ABT0K878_9GAMM</name>
<gene>
    <name evidence="2" type="ORF">KAJ71_02820</name>
</gene>
<proteinExistence type="predicted"/>
<comment type="caution">
    <text evidence="2">The sequence shown here is derived from an EMBL/GenBank/DDBJ whole genome shotgun (WGS) entry which is preliminary data.</text>
</comment>